<dbReference type="GO" id="GO:0005634">
    <property type="term" value="C:nucleus"/>
    <property type="evidence" value="ECO:0007669"/>
    <property type="project" value="UniProtKB-ARBA"/>
</dbReference>
<evidence type="ECO:0000313" key="3">
    <source>
        <dbReference type="EMBL" id="MBW0594207.1"/>
    </source>
</evidence>
<dbReference type="InterPro" id="IPR012337">
    <property type="entry name" value="RNaseH-like_sf"/>
</dbReference>
<dbReference type="Proteomes" id="UP000765509">
    <property type="component" value="Unassembled WGS sequence"/>
</dbReference>
<evidence type="ECO:0000256" key="1">
    <source>
        <dbReference type="ARBA" id="ARBA00022884"/>
    </source>
</evidence>
<accession>A0A9Q3L7H9</accession>
<gene>
    <name evidence="3" type="ORF">O181_133922</name>
</gene>
<comment type="caution">
    <text evidence="3">The sequence shown here is derived from an EMBL/GenBank/DDBJ whole genome shotgun (WGS) entry which is preliminary data.</text>
</comment>
<organism evidence="3 4">
    <name type="scientific">Austropuccinia psidii MF-1</name>
    <dbReference type="NCBI Taxonomy" id="1389203"/>
    <lineage>
        <taxon>Eukaryota</taxon>
        <taxon>Fungi</taxon>
        <taxon>Dikarya</taxon>
        <taxon>Basidiomycota</taxon>
        <taxon>Pucciniomycotina</taxon>
        <taxon>Pucciniomycetes</taxon>
        <taxon>Pucciniales</taxon>
        <taxon>Sphaerophragmiaceae</taxon>
        <taxon>Austropuccinia</taxon>
    </lineage>
</organism>
<dbReference type="InterPro" id="IPR050951">
    <property type="entry name" value="Retrovirus_Pol_polyprotein"/>
</dbReference>
<protein>
    <recommendedName>
        <fullName evidence="2">Integrase catalytic domain-containing protein</fullName>
    </recommendedName>
</protein>
<evidence type="ECO:0000259" key="2">
    <source>
        <dbReference type="PROSITE" id="PS50994"/>
    </source>
</evidence>
<reference evidence="3" key="1">
    <citation type="submission" date="2021-03" db="EMBL/GenBank/DDBJ databases">
        <title>Draft genome sequence of rust myrtle Austropuccinia psidii MF-1, a brazilian biotype.</title>
        <authorList>
            <person name="Quecine M.C."/>
            <person name="Pachon D.M.R."/>
            <person name="Bonatelli M.L."/>
            <person name="Correr F.H."/>
            <person name="Franceschini L.M."/>
            <person name="Leite T.F."/>
            <person name="Margarido G.R.A."/>
            <person name="Almeida C.A."/>
            <person name="Ferrarezi J.A."/>
            <person name="Labate C.A."/>
        </authorList>
    </citation>
    <scope>NUCLEOTIDE SEQUENCE</scope>
    <source>
        <strain evidence="3">MF-1</strain>
    </source>
</reference>
<dbReference type="AlphaFoldDB" id="A0A9Q3L7H9"/>
<dbReference type="OrthoDB" id="3158924at2759"/>
<name>A0A9Q3L7H9_9BASI</name>
<feature type="domain" description="Integrase catalytic" evidence="2">
    <location>
        <begin position="35"/>
        <end position="161"/>
    </location>
</feature>
<dbReference type="GO" id="GO:0015074">
    <property type="term" value="P:DNA integration"/>
    <property type="evidence" value="ECO:0007669"/>
    <property type="project" value="InterPro"/>
</dbReference>
<dbReference type="PROSITE" id="PS50994">
    <property type="entry name" value="INTEGRASE"/>
    <property type="match status" value="1"/>
</dbReference>
<dbReference type="Gene3D" id="3.30.420.10">
    <property type="entry name" value="Ribonuclease H-like superfamily/Ribonuclease H"/>
    <property type="match status" value="1"/>
</dbReference>
<dbReference type="InterPro" id="IPR001584">
    <property type="entry name" value="Integrase_cat-core"/>
</dbReference>
<dbReference type="GO" id="GO:0003723">
    <property type="term" value="F:RNA binding"/>
    <property type="evidence" value="ECO:0007669"/>
    <property type="project" value="UniProtKB-KW"/>
</dbReference>
<keyword evidence="1" id="KW-0694">RNA-binding</keyword>
<evidence type="ECO:0000313" key="4">
    <source>
        <dbReference type="Proteomes" id="UP000765509"/>
    </source>
</evidence>
<dbReference type="InterPro" id="IPR036397">
    <property type="entry name" value="RNaseH_sf"/>
</dbReference>
<keyword evidence="4" id="KW-1185">Reference proteome</keyword>
<dbReference type="SUPFAM" id="SSF53098">
    <property type="entry name" value="Ribonuclease H-like"/>
    <property type="match status" value="1"/>
</dbReference>
<dbReference type="EMBL" id="AVOT02159057">
    <property type="protein sequence ID" value="MBW0594207.1"/>
    <property type="molecule type" value="Genomic_DNA"/>
</dbReference>
<proteinExistence type="predicted"/>
<sequence length="161" mass="18685">MWEIDVSEYFKTCDRFQEENKSIGKILGNMIKIEEPGKPWENVHMDWVIVIKPGDDTSYNECLVIVDRCSKNQIFLPCHKDITAVQTALLIWNRVISWTGILTNIISERDTNFTSELWTNLHQLFAKRLSSSTAYQPQTKGLAKRMIQTLGNMVRRICAYV</sequence>
<dbReference type="PANTHER" id="PTHR37984">
    <property type="entry name" value="PROTEIN CBG26694"/>
    <property type="match status" value="1"/>
</dbReference>
<dbReference type="PANTHER" id="PTHR37984:SF5">
    <property type="entry name" value="PROTEIN NYNRIN-LIKE"/>
    <property type="match status" value="1"/>
</dbReference>